<evidence type="ECO:0000313" key="3">
    <source>
        <dbReference type="Proteomes" id="UP000824890"/>
    </source>
</evidence>
<gene>
    <name evidence="2" type="ORF">HID58_060014</name>
</gene>
<accession>A0ABQ7ZUT0</accession>
<protein>
    <submittedName>
        <fullName evidence="2">Uncharacterized protein</fullName>
    </submittedName>
</protein>
<evidence type="ECO:0000313" key="2">
    <source>
        <dbReference type="EMBL" id="KAH0883918.1"/>
    </source>
</evidence>
<comment type="caution">
    <text evidence="2">The sequence shown here is derived from an EMBL/GenBank/DDBJ whole genome shotgun (WGS) entry which is preliminary data.</text>
</comment>
<dbReference type="Proteomes" id="UP000824890">
    <property type="component" value="Unassembled WGS sequence"/>
</dbReference>
<keyword evidence="3" id="KW-1185">Reference proteome</keyword>
<sequence>MDALTSQLHEEKDKVLAREKEIRDLQFKVKNQEDAGVLAASENVALRGQLEELIEEHCGLKHAEETFDAEKAMAVNGAKVVARRELMREWLNQQTDKWNSAVEFERYKEVKTSEAQLQGLSPPSFDGEPSFPGDDAATVVSAPTPTGDPGASPSA</sequence>
<name>A0ABQ7ZUT0_BRANA</name>
<proteinExistence type="predicted"/>
<reference evidence="2 3" key="1">
    <citation type="submission" date="2021-05" db="EMBL/GenBank/DDBJ databases">
        <title>Genome Assembly of Synthetic Allotetraploid Brassica napus Reveals Homoeologous Exchanges between Subgenomes.</title>
        <authorList>
            <person name="Davis J.T."/>
        </authorList>
    </citation>
    <scope>NUCLEOTIDE SEQUENCE [LARGE SCALE GENOMIC DNA]</scope>
    <source>
        <strain evidence="3">cv. Da-Ae</strain>
        <tissue evidence="2">Seedling</tissue>
    </source>
</reference>
<dbReference type="EMBL" id="JAGKQM010000014">
    <property type="protein sequence ID" value="KAH0883918.1"/>
    <property type="molecule type" value="Genomic_DNA"/>
</dbReference>
<organism evidence="2 3">
    <name type="scientific">Brassica napus</name>
    <name type="common">Rape</name>
    <dbReference type="NCBI Taxonomy" id="3708"/>
    <lineage>
        <taxon>Eukaryota</taxon>
        <taxon>Viridiplantae</taxon>
        <taxon>Streptophyta</taxon>
        <taxon>Embryophyta</taxon>
        <taxon>Tracheophyta</taxon>
        <taxon>Spermatophyta</taxon>
        <taxon>Magnoliopsida</taxon>
        <taxon>eudicotyledons</taxon>
        <taxon>Gunneridae</taxon>
        <taxon>Pentapetalae</taxon>
        <taxon>rosids</taxon>
        <taxon>malvids</taxon>
        <taxon>Brassicales</taxon>
        <taxon>Brassicaceae</taxon>
        <taxon>Brassiceae</taxon>
        <taxon>Brassica</taxon>
    </lineage>
</organism>
<feature type="region of interest" description="Disordered" evidence="1">
    <location>
        <begin position="112"/>
        <end position="155"/>
    </location>
</feature>
<evidence type="ECO:0000256" key="1">
    <source>
        <dbReference type="SAM" id="MobiDB-lite"/>
    </source>
</evidence>